<organism evidence="2 3">
    <name type="scientific">Elliptochloris bilobata</name>
    <dbReference type="NCBI Taxonomy" id="381761"/>
    <lineage>
        <taxon>Eukaryota</taxon>
        <taxon>Viridiplantae</taxon>
        <taxon>Chlorophyta</taxon>
        <taxon>core chlorophytes</taxon>
        <taxon>Trebouxiophyceae</taxon>
        <taxon>Trebouxiophyceae incertae sedis</taxon>
        <taxon>Elliptochloris clade</taxon>
        <taxon>Elliptochloris</taxon>
    </lineage>
</organism>
<dbReference type="EMBL" id="JALJOU010000057">
    <property type="protein sequence ID" value="KAK9827621.1"/>
    <property type="molecule type" value="Genomic_DNA"/>
</dbReference>
<keyword evidence="3" id="KW-1185">Reference proteome</keyword>
<comment type="caution">
    <text evidence="2">The sequence shown here is derived from an EMBL/GenBank/DDBJ whole genome shotgun (WGS) entry which is preliminary data.</text>
</comment>
<evidence type="ECO:0000313" key="2">
    <source>
        <dbReference type="EMBL" id="KAK9827621.1"/>
    </source>
</evidence>
<dbReference type="Proteomes" id="UP001445335">
    <property type="component" value="Unassembled WGS sequence"/>
</dbReference>
<feature type="compositionally biased region" description="Low complexity" evidence="1">
    <location>
        <begin position="85"/>
        <end position="97"/>
    </location>
</feature>
<proteinExistence type="predicted"/>
<feature type="compositionally biased region" description="Low complexity" evidence="1">
    <location>
        <begin position="152"/>
        <end position="170"/>
    </location>
</feature>
<gene>
    <name evidence="2" type="ORF">WJX81_007613</name>
</gene>
<evidence type="ECO:0000313" key="3">
    <source>
        <dbReference type="Proteomes" id="UP001445335"/>
    </source>
</evidence>
<evidence type="ECO:0000256" key="1">
    <source>
        <dbReference type="SAM" id="MobiDB-lite"/>
    </source>
</evidence>
<protein>
    <submittedName>
        <fullName evidence="2">Uncharacterized protein</fullName>
    </submittedName>
</protein>
<reference evidence="2 3" key="1">
    <citation type="journal article" date="2024" name="Nat. Commun.">
        <title>Phylogenomics reveals the evolutionary origins of lichenization in chlorophyte algae.</title>
        <authorList>
            <person name="Puginier C."/>
            <person name="Libourel C."/>
            <person name="Otte J."/>
            <person name="Skaloud P."/>
            <person name="Haon M."/>
            <person name="Grisel S."/>
            <person name="Petersen M."/>
            <person name="Berrin J.G."/>
            <person name="Delaux P.M."/>
            <person name="Dal Grande F."/>
            <person name="Keller J."/>
        </authorList>
    </citation>
    <scope>NUCLEOTIDE SEQUENCE [LARGE SCALE GENOMIC DNA]</scope>
    <source>
        <strain evidence="2 3">SAG 245.80</strain>
    </source>
</reference>
<dbReference type="AlphaFoldDB" id="A0AAW1R1U2"/>
<feature type="region of interest" description="Disordered" evidence="1">
    <location>
        <begin position="76"/>
        <end position="184"/>
    </location>
</feature>
<accession>A0AAW1R1U2</accession>
<name>A0AAW1R1U2_9CHLO</name>
<sequence length="184" mass="19318">MDAYKLSFLEDCEASDKGLSFLEKLSASQKSLGNLSPREGLAFAPAKKTNLRFQPADTGEDDEKLLFCEFNVEDEDVDHDKEDAPAPAASVKPVKPACSTGSQVSDVPEPPDAEPSNSLPSAEEQPAADTAASQHMLPPTEPDTSMLPSAGVASTEAVTAAPATVPDNATQQASKEASVWRICG</sequence>